<evidence type="ECO:0000313" key="2">
    <source>
        <dbReference type="Proteomes" id="UP000063063"/>
    </source>
</evidence>
<evidence type="ECO:0000313" key="1">
    <source>
        <dbReference type="EMBL" id="AIN99371.1"/>
    </source>
</evidence>
<dbReference type="VEuPathDB" id="TriTrypDB:LPMP_262590"/>
<dbReference type="eggNOG" id="ENOG502SI72">
    <property type="taxonomic scope" value="Eukaryota"/>
</dbReference>
<dbReference type="OrthoDB" id="261014at2759"/>
<protein>
    <submittedName>
        <fullName evidence="1">Uncharacterized protein</fullName>
    </submittedName>
</protein>
<dbReference type="Proteomes" id="UP000063063">
    <property type="component" value="Chromosome 26"/>
</dbReference>
<name>A0A088SCE0_LEIPA</name>
<accession>A0A088SCE0</accession>
<dbReference type="EMBL" id="CP009395">
    <property type="protein sequence ID" value="AIN99371.1"/>
    <property type="molecule type" value="Genomic_DNA"/>
</dbReference>
<reference evidence="1 2" key="1">
    <citation type="journal article" date="2015" name="Sci. Rep.">
        <title>The genome of Leishmania panamensis: insights into genomics of the L. (Viannia) subgenus.</title>
        <authorList>
            <person name="Llanes A."/>
            <person name="Restrepo C.M."/>
            <person name="Vecchio G.D."/>
            <person name="Anguizola F.J."/>
            <person name="Lleonart R."/>
        </authorList>
    </citation>
    <scope>NUCLEOTIDE SEQUENCE [LARGE SCALE GENOMIC DNA]</scope>
    <source>
        <strain evidence="1 2">MHOM/PA/94/PSC-1</strain>
    </source>
</reference>
<dbReference type="AlphaFoldDB" id="A0A088SCE0"/>
<organism evidence="1 2">
    <name type="scientific">Leishmania panamensis</name>
    <dbReference type="NCBI Taxonomy" id="5679"/>
    <lineage>
        <taxon>Eukaryota</taxon>
        <taxon>Discoba</taxon>
        <taxon>Euglenozoa</taxon>
        <taxon>Kinetoplastea</taxon>
        <taxon>Metakinetoplastina</taxon>
        <taxon>Trypanosomatida</taxon>
        <taxon>Trypanosomatidae</taxon>
        <taxon>Leishmaniinae</taxon>
        <taxon>Leishmania</taxon>
        <taxon>Leishmania guyanensis species complex</taxon>
    </lineage>
</organism>
<dbReference type="RefSeq" id="XP_010700078.1">
    <property type="nucleotide sequence ID" value="XM_010701776.1"/>
</dbReference>
<gene>
    <name evidence="1" type="ORF">LPMP_262590</name>
</gene>
<keyword evidence="2" id="KW-1185">Reference proteome</keyword>
<dbReference type="VEuPathDB" id="TriTrypDB:LPAL13_260030700"/>
<sequence length="277" mass="30304">MASTLEAEIAFLFSVAAHLGHSSEHIDDNEGGAGAAPPASFLTTSECEVLAELLLLEKKEYDYVCATRVDPATAGEVEALLVESPLTAMYRGEANSPYTRFVLSFYSSTLYAQVPTKVNTVAIRLFQRFLCGCHSEALQRLHHGCGGSSMEAVLRECLNLAGNLSSTLQIAAPSRMTGLVIGELHYDVQEVSPLDYLDVLLPHIPYLSQMCQQASLLLLAHEEMVRQPSSLVALFTIVFTIRNMGTDDDAVALLLASWPECRQAAFYRMNAFLNCFT</sequence>
<proteinExistence type="predicted"/>
<dbReference type="KEGG" id="lpan:LPMP_262590"/>
<dbReference type="GeneID" id="22576162"/>